<reference evidence="2 3" key="1">
    <citation type="submission" date="2018-07" db="EMBL/GenBank/DDBJ databases">
        <title>Chitinophaga K2CV101002-2 sp. nov., isolated from a monsoon evergreen broad-leaved forest soil.</title>
        <authorList>
            <person name="Lv Y."/>
        </authorList>
    </citation>
    <scope>NUCLEOTIDE SEQUENCE [LARGE SCALE GENOMIC DNA]</scope>
    <source>
        <strain evidence="2 3">GDMCC 1.1288</strain>
    </source>
</reference>
<dbReference type="Proteomes" id="UP000260644">
    <property type="component" value="Unassembled WGS sequence"/>
</dbReference>
<keyword evidence="3" id="KW-1185">Reference proteome</keyword>
<dbReference type="InterPro" id="IPR046487">
    <property type="entry name" value="DUF6580"/>
</dbReference>
<feature type="transmembrane region" description="Helical" evidence="1">
    <location>
        <begin position="91"/>
        <end position="109"/>
    </location>
</feature>
<dbReference type="RefSeq" id="WP_116975244.1">
    <property type="nucleotide sequence ID" value="NZ_QPMM01000003.1"/>
</dbReference>
<feature type="transmembrane region" description="Helical" evidence="1">
    <location>
        <begin position="116"/>
        <end position="138"/>
    </location>
</feature>
<name>A0A3E1YCD0_9BACT</name>
<proteinExistence type="predicted"/>
<organism evidence="2 3">
    <name type="scientific">Chitinophaga silvatica</name>
    <dbReference type="NCBI Taxonomy" id="2282649"/>
    <lineage>
        <taxon>Bacteria</taxon>
        <taxon>Pseudomonadati</taxon>
        <taxon>Bacteroidota</taxon>
        <taxon>Chitinophagia</taxon>
        <taxon>Chitinophagales</taxon>
        <taxon>Chitinophagaceae</taxon>
        <taxon>Chitinophaga</taxon>
    </lineage>
</organism>
<evidence type="ECO:0000256" key="1">
    <source>
        <dbReference type="SAM" id="Phobius"/>
    </source>
</evidence>
<keyword evidence="1" id="KW-0812">Transmembrane</keyword>
<dbReference type="OrthoDB" id="9806699at2"/>
<feature type="transmembrane region" description="Helical" evidence="1">
    <location>
        <begin position="167"/>
        <end position="189"/>
    </location>
</feature>
<gene>
    <name evidence="2" type="ORF">DVR12_08505</name>
</gene>
<sequence>MSLKNLNPQFGVLLLFIIAAGIIRVVLGADANMSPIAMFTPVGAMALFGGASFSQKWKSYAFPLLTLFISDIILMQFFHKEYASGLLYKGWIWNYASFILIVLLGQVMIKKASVGNIVMASVGAAMIHFLVSNFGVWASGSTDITTGLPFTRDLAGLTNCYVLGIPFMKYTLIGNLIYSTIFFGSFALVKQRMRFAQ</sequence>
<protein>
    <submittedName>
        <fullName evidence="2">Uncharacterized protein</fullName>
    </submittedName>
</protein>
<feature type="transmembrane region" description="Helical" evidence="1">
    <location>
        <begin position="35"/>
        <end position="53"/>
    </location>
</feature>
<dbReference type="Pfam" id="PF20221">
    <property type="entry name" value="DUF6580"/>
    <property type="match status" value="1"/>
</dbReference>
<evidence type="ECO:0000313" key="3">
    <source>
        <dbReference type="Proteomes" id="UP000260644"/>
    </source>
</evidence>
<evidence type="ECO:0000313" key="2">
    <source>
        <dbReference type="EMBL" id="RFS23918.1"/>
    </source>
</evidence>
<dbReference type="EMBL" id="QPMM01000003">
    <property type="protein sequence ID" value="RFS23918.1"/>
    <property type="molecule type" value="Genomic_DNA"/>
</dbReference>
<keyword evidence="1" id="KW-1133">Transmembrane helix</keyword>
<feature type="transmembrane region" description="Helical" evidence="1">
    <location>
        <begin position="12"/>
        <end position="29"/>
    </location>
</feature>
<dbReference type="AlphaFoldDB" id="A0A3E1YCD0"/>
<feature type="transmembrane region" description="Helical" evidence="1">
    <location>
        <begin position="60"/>
        <end position="79"/>
    </location>
</feature>
<comment type="caution">
    <text evidence="2">The sequence shown here is derived from an EMBL/GenBank/DDBJ whole genome shotgun (WGS) entry which is preliminary data.</text>
</comment>
<accession>A0A3E1YCD0</accession>
<keyword evidence="1" id="KW-0472">Membrane</keyword>